<reference evidence="2" key="1">
    <citation type="submission" date="2020-08" db="EMBL/GenBank/DDBJ databases">
        <title>Whole genome shotgun sequence of Actinocatenispora sera NBRC 101916.</title>
        <authorList>
            <person name="Komaki H."/>
            <person name="Tamura T."/>
        </authorList>
    </citation>
    <scope>NUCLEOTIDE SEQUENCE</scope>
    <source>
        <strain evidence="2">NBRC 101916</strain>
    </source>
</reference>
<proteinExistence type="predicted"/>
<accession>A0A810KVQ6</accession>
<dbReference type="SUPFAM" id="SSF103359">
    <property type="entry name" value="Suppressor of Fused, N-terminal domain"/>
    <property type="match status" value="1"/>
</dbReference>
<gene>
    <name evidence="2" type="ORF">Asera_02860</name>
</gene>
<organism evidence="2 3">
    <name type="scientific">Actinocatenispora sera</name>
    <dbReference type="NCBI Taxonomy" id="390989"/>
    <lineage>
        <taxon>Bacteria</taxon>
        <taxon>Bacillati</taxon>
        <taxon>Actinomycetota</taxon>
        <taxon>Actinomycetes</taxon>
        <taxon>Micromonosporales</taxon>
        <taxon>Micromonosporaceae</taxon>
        <taxon>Actinocatenispora</taxon>
    </lineage>
</organism>
<feature type="domain" description="Suppressor of fused-like" evidence="1">
    <location>
        <begin position="50"/>
        <end position="195"/>
    </location>
</feature>
<dbReference type="RefSeq" id="WP_030444774.1">
    <property type="nucleotide sequence ID" value="NZ_AP023354.1"/>
</dbReference>
<dbReference type="GO" id="GO:0005737">
    <property type="term" value="C:cytoplasm"/>
    <property type="evidence" value="ECO:0007669"/>
    <property type="project" value="TreeGrafter"/>
</dbReference>
<name>A0A810KVQ6_9ACTN</name>
<dbReference type="InterPro" id="IPR020941">
    <property type="entry name" value="SUFU-like_domain"/>
</dbReference>
<protein>
    <recommendedName>
        <fullName evidence="1">Suppressor of fused-like domain-containing protein</fullName>
    </recommendedName>
</protein>
<dbReference type="AlphaFoldDB" id="A0A810KVQ6"/>
<sequence>MSETAGEALGWDAIEAAMTTVVGDQEPLHWATENLPGQGGVYGLSAYRVDDHWLLVTYGLTELFGKDSDDPQVSGWGFELTMRVPATAAQPPSWPLRLLTQLGRYVFSTGNAFTSGHRLDPGGPITGSPDTRLTAVAMTNDPQLGPINTPYGTVRFLAVVGITADELDRMKATSTATVITELASCSPLLITDPDR</sequence>
<dbReference type="InterPro" id="IPR007768">
    <property type="entry name" value="Suppressor_of_fused"/>
</dbReference>
<dbReference type="Proteomes" id="UP000680750">
    <property type="component" value="Chromosome"/>
</dbReference>
<evidence type="ECO:0000313" key="3">
    <source>
        <dbReference type="Proteomes" id="UP000680750"/>
    </source>
</evidence>
<dbReference type="Pfam" id="PF05076">
    <property type="entry name" value="SUFU"/>
    <property type="match status" value="1"/>
</dbReference>
<dbReference type="KEGG" id="aser:Asera_02860"/>
<evidence type="ECO:0000313" key="2">
    <source>
        <dbReference type="EMBL" id="BCJ26178.1"/>
    </source>
</evidence>
<keyword evidence="3" id="KW-1185">Reference proteome</keyword>
<dbReference type="OrthoDB" id="9023549at2"/>
<dbReference type="EMBL" id="AP023354">
    <property type="protein sequence ID" value="BCJ26178.1"/>
    <property type="molecule type" value="Genomic_DNA"/>
</dbReference>
<dbReference type="PANTHER" id="PTHR10928">
    <property type="entry name" value="SUPPRESSOR OF FUSED"/>
    <property type="match status" value="1"/>
</dbReference>
<evidence type="ECO:0000259" key="1">
    <source>
        <dbReference type="Pfam" id="PF05076"/>
    </source>
</evidence>
<dbReference type="InterPro" id="IPR037181">
    <property type="entry name" value="SUFU_N"/>
</dbReference>
<dbReference type="PANTHER" id="PTHR10928:SF2">
    <property type="entry name" value="SUPPRESSOR OF FUSED HOMOLOG"/>
    <property type="match status" value="1"/>
</dbReference>